<evidence type="ECO:0000256" key="3">
    <source>
        <dbReference type="ARBA" id="ARBA00022701"/>
    </source>
</evidence>
<dbReference type="RefSeq" id="XP_021867597.1">
    <property type="nucleotide sequence ID" value="XM_022018789.1"/>
</dbReference>
<keyword evidence="2" id="KW-0963">Cytoplasm</keyword>
<evidence type="ECO:0000256" key="1">
    <source>
        <dbReference type="ARBA" id="ARBA00004245"/>
    </source>
</evidence>
<dbReference type="GO" id="GO:0051011">
    <property type="term" value="F:microtubule minus-end binding"/>
    <property type="evidence" value="ECO:0007669"/>
    <property type="project" value="TreeGrafter"/>
</dbReference>
<dbReference type="STRING" id="4999.A0A1Y1U5B1"/>
<keyword evidence="7" id="KW-1185">Reference proteome</keyword>
<dbReference type="GO" id="GO:0051225">
    <property type="term" value="P:spindle assembly"/>
    <property type="evidence" value="ECO:0007669"/>
    <property type="project" value="TreeGrafter"/>
</dbReference>
<evidence type="ECO:0000256" key="4">
    <source>
        <dbReference type="ARBA" id="ARBA00023212"/>
    </source>
</evidence>
<dbReference type="GO" id="GO:0007020">
    <property type="term" value="P:microtubule nucleation"/>
    <property type="evidence" value="ECO:0007669"/>
    <property type="project" value="InterPro"/>
</dbReference>
<dbReference type="GO" id="GO:0044732">
    <property type="term" value="C:mitotic spindle pole body"/>
    <property type="evidence" value="ECO:0007669"/>
    <property type="project" value="TreeGrafter"/>
</dbReference>
<feature type="non-terminal residue" evidence="6">
    <location>
        <position position="316"/>
    </location>
</feature>
<gene>
    <name evidence="6" type="ORF">BD324DRAFT_654315</name>
</gene>
<dbReference type="PANTHER" id="PTHR19302:SF14">
    <property type="entry name" value="GAMMA-TUBULIN COMPLEX COMPONENT 3"/>
    <property type="match status" value="1"/>
</dbReference>
<dbReference type="EMBL" id="NBSH01000038">
    <property type="protein sequence ID" value="ORX33220.1"/>
    <property type="molecule type" value="Genomic_DNA"/>
</dbReference>
<evidence type="ECO:0000259" key="5">
    <source>
        <dbReference type="Pfam" id="PF17681"/>
    </source>
</evidence>
<sequence length="316" mass="34157">MGSSRDTGPERALRFGGIWTKLQHGKALQSPLPHVQFLLALSSLEPKQTSSGQPGSFPWAQSAGNSRTALADIPVSENIAQTSTAAGISQLTSGQAGLNGDDRKGKGKSKADILNSWRASQAFSEQLLLRDILYLLQGIDGQFIRFAVRPPEEQNPYKSAKAKAAEGAAFALGKDGEAGTKSEDGEVVGIDINVDEAANGNISKPTRLLLMQIAEMGMLYRQITNYLAVKQTGGSSRGMIEQSLCHFLHHELSDYHRLLAVLETQMNLNLQEASTGPSSDDTNENGRGLTLLRMGLWTEEMKLKMRYLAAVVSDAK</sequence>
<dbReference type="GO" id="GO:0000930">
    <property type="term" value="C:gamma-tubulin complex"/>
    <property type="evidence" value="ECO:0007669"/>
    <property type="project" value="TreeGrafter"/>
</dbReference>
<evidence type="ECO:0000313" key="6">
    <source>
        <dbReference type="EMBL" id="ORX33220.1"/>
    </source>
</evidence>
<organism evidence="6 7">
    <name type="scientific">Kockovaella imperatae</name>
    <dbReference type="NCBI Taxonomy" id="4999"/>
    <lineage>
        <taxon>Eukaryota</taxon>
        <taxon>Fungi</taxon>
        <taxon>Dikarya</taxon>
        <taxon>Basidiomycota</taxon>
        <taxon>Agaricomycotina</taxon>
        <taxon>Tremellomycetes</taxon>
        <taxon>Tremellales</taxon>
        <taxon>Cuniculitremaceae</taxon>
        <taxon>Kockovaella</taxon>
    </lineage>
</organism>
<keyword evidence="4" id="KW-0206">Cytoskeleton</keyword>
<evidence type="ECO:0000256" key="2">
    <source>
        <dbReference type="ARBA" id="ARBA00022490"/>
    </source>
</evidence>
<dbReference type="GO" id="GO:0043015">
    <property type="term" value="F:gamma-tubulin binding"/>
    <property type="evidence" value="ECO:0007669"/>
    <property type="project" value="InterPro"/>
</dbReference>
<comment type="subcellular location">
    <subcellularLocation>
        <location evidence="1">Cytoplasm</location>
        <location evidence="1">Cytoskeleton</location>
    </subcellularLocation>
</comment>
<dbReference type="InterPro" id="IPR007259">
    <property type="entry name" value="GCP"/>
</dbReference>
<dbReference type="InterPro" id="IPR041470">
    <property type="entry name" value="GCP_N"/>
</dbReference>
<reference evidence="6 7" key="1">
    <citation type="submission" date="2017-03" db="EMBL/GenBank/DDBJ databases">
        <title>Widespread Adenine N6-methylation of Active Genes in Fungi.</title>
        <authorList>
            <consortium name="DOE Joint Genome Institute"/>
            <person name="Mondo S.J."/>
            <person name="Dannebaum R.O."/>
            <person name="Kuo R.C."/>
            <person name="Louie K.B."/>
            <person name="Bewick A.J."/>
            <person name="Labutti K."/>
            <person name="Haridas S."/>
            <person name="Kuo A."/>
            <person name="Salamov A."/>
            <person name="Ahrendt S.R."/>
            <person name="Lau R."/>
            <person name="Bowen B.P."/>
            <person name="Lipzen A."/>
            <person name="Sullivan W."/>
            <person name="Andreopoulos W.B."/>
            <person name="Clum A."/>
            <person name="Lindquist E."/>
            <person name="Daum C."/>
            <person name="Northen T.R."/>
            <person name="Ramamoorthy G."/>
            <person name="Schmitz R.J."/>
            <person name="Gryganskyi A."/>
            <person name="Culley D."/>
            <person name="Magnuson J."/>
            <person name="James T.Y."/>
            <person name="O'Malley M.A."/>
            <person name="Stajich J.E."/>
            <person name="Spatafora J.W."/>
            <person name="Visel A."/>
            <person name="Grigoriev I.V."/>
        </authorList>
    </citation>
    <scope>NUCLEOTIDE SEQUENCE [LARGE SCALE GENOMIC DNA]</scope>
    <source>
        <strain evidence="6 7">NRRL Y-17943</strain>
    </source>
</reference>
<dbReference type="Proteomes" id="UP000193218">
    <property type="component" value="Unassembled WGS sequence"/>
</dbReference>
<dbReference type="Pfam" id="PF17681">
    <property type="entry name" value="GCP_N_terminal"/>
    <property type="match status" value="1"/>
</dbReference>
<dbReference type="InParanoid" id="A0A1Y1U5B1"/>
<dbReference type="GO" id="GO:0005874">
    <property type="term" value="C:microtubule"/>
    <property type="evidence" value="ECO:0007669"/>
    <property type="project" value="UniProtKB-KW"/>
</dbReference>
<dbReference type="AlphaFoldDB" id="A0A1Y1U5B1"/>
<name>A0A1Y1U5B1_9TREE</name>
<dbReference type="OrthoDB" id="5860513at2759"/>
<protein>
    <recommendedName>
        <fullName evidence="5">Gamma tubulin complex component protein N-terminal domain-containing protein</fullName>
    </recommendedName>
</protein>
<dbReference type="PANTHER" id="PTHR19302">
    <property type="entry name" value="GAMMA TUBULIN COMPLEX PROTEIN"/>
    <property type="match status" value="1"/>
</dbReference>
<feature type="domain" description="Gamma tubulin complex component protein N-terminal" evidence="5">
    <location>
        <begin position="129"/>
        <end position="316"/>
    </location>
</feature>
<comment type="caution">
    <text evidence="6">The sequence shown here is derived from an EMBL/GenBank/DDBJ whole genome shotgun (WGS) entry which is preliminary data.</text>
</comment>
<keyword evidence="3" id="KW-0493">Microtubule</keyword>
<dbReference type="GO" id="GO:0000278">
    <property type="term" value="P:mitotic cell cycle"/>
    <property type="evidence" value="ECO:0007669"/>
    <property type="project" value="TreeGrafter"/>
</dbReference>
<evidence type="ECO:0000313" key="7">
    <source>
        <dbReference type="Proteomes" id="UP000193218"/>
    </source>
</evidence>
<accession>A0A1Y1U5B1</accession>
<dbReference type="GeneID" id="33560598"/>
<dbReference type="GO" id="GO:0031122">
    <property type="term" value="P:cytoplasmic microtubule organization"/>
    <property type="evidence" value="ECO:0007669"/>
    <property type="project" value="TreeGrafter"/>
</dbReference>
<proteinExistence type="predicted"/>
<dbReference type="GO" id="GO:0051321">
    <property type="term" value="P:meiotic cell cycle"/>
    <property type="evidence" value="ECO:0007669"/>
    <property type="project" value="TreeGrafter"/>
</dbReference>
<dbReference type="GO" id="GO:0000922">
    <property type="term" value="C:spindle pole"/>
    <property type="evidence" value="ECO:0007669"/>
    <property type="project" value="InterPro"/>
</dbReference>